<reference evidence="1 2" key="1">
    <citation type="submission" date="2015-02" db="EMBL/GenBank/DDBJ databases">
        <title>Draft genome of a novel marine cyanobacterium (Chroococcales) isolated from South Atlantic Ocean.</title>
        <authorList>
            <person name="Rigonato J."/>
            <person name="Alvarenga D.O."/>
            <person name="Branco L.H."/>
            <person name="Varani A.M."/>
            <person name="Brandini F.P."/>
            <person name="Fiore M.F."/>
        </authorList>
    </citation>
    <scope>NUCLEOTIDE SEQUENCE [LARGE SCALE GENOMIC DNA]</scope>
    <source>
        <strain evidence="1 2">CENA595</strain>
    </source>
</reference>
<sequence length="208" mass="23245">MNLTVFGVKPTDAIFLPQSPYQVRNDCQIGQWKVGDDDFRGNSIDVSIVRVSRMFGTLGKTINAQWLQIWFIPAPGEEKLPADTICVTYIKTRSINSFAQKITELMSGGEPALGVFTAYFEKHSGELGTYYSVDWNWRERNTDAEKAQLEKIAQFLQAKPSLIDISNSALLCTDGMTSEEIQMLVNSARAEAEEEIKPKTNGGKLARK</sequence>
<evidence type="ECO:0000313" key="1">
    <source>
        <dbReference type="EMBL" id="KJH70247.1"/>
    </source>
</evidence>
<accession>A0A0D8ZPI6</accession>
<proteinExistence type="predicted"/>
<organism evidence="1 2">
    <name type="scientific">Aliterella atlantica CENA595</name>
    <dbReference type="NCBI Taxonomy" id="1618023"/>
    <lineage>
        <taxon>Bacteria</taxon>
        <taxon>Bacillati</taxon>
        <taxon>Cyanobacteriota</taxon>
        <taxon>Cyanophyceae</taxon>
        <taxon>Chroococcidiopsidales</taxon>
        <taxon>Aliterellaceae</taxon>
        <taxon>Aliterella</taxon>
    </lineage>
</organism>
<dbReference type="Proteomes" id="UP000032452">
    <property type="component" value="Unassembled WGS sequence"/>
</dbReference>
<dbReference type="STRING" id="1618023.UH38_19045"/>
<name>A0A0D8ZPI6_9CYAN</name>
<dbReference type="EMBL" id="JYON01000025">
    <property type="protein sequence ID" value="KJH70247.1"/>
    <property type="molecule type" value="Genomic_DNA"/>
</dbReference>
<protein>
    <submittedName>
        <fullName evidence="1">Uncharacterized protein</fullName>
    </submittedName>
</protein>
<keyword evidence="2" id="KW-1185">Reference proteome</keyword>
<dbReference type="AlphaFoldDB" id="A0A0D8ZPI6"/>
<comment type="caution">
    <text evidence="1">The sequence shown here is derived from an EMBL/GenBank/DDBJ whole genome shotgun (WGS) entry which is preliminary data.</text>
</comment>
<dbReference type="RefSeq" id="WP_045056269.1">
    <property type="nucleotide sequence ID" value="NZ_CAWMDP010000018.1"/>
</dbReference>
<evidence type="ECO:0000313" key="2">
    <source>
        <dbReference type="Proteomes" id="UP000032452"/>
    </source>
</evidence>
<gene>
    <name evidence="1" type="ORF">UH38_19045</name>
</gene>
<dbReference type="OrthoDB" id="446981at2"/>